<keyword evidence="20" id="KW-0732">Signal</keyword>
<evidence type="ECO:0000256" key="6">
    <source>
        <dbReference type="ARBA" id="ARBA00022485"/>
    </source>
</evidence>
<keyword evidence="19" id="KW-0472">Membrane</keyword>
<comment type="catalytic activity">
    <reaction evidence="1">
        <text>ATP + protein L-histidine = ADP + protein N-phospho-L-histidine.</text>
        <dbReference type="EC" id="2.7.13.3"/>
    </reaction>
</comment>
<evidence type="ECO:0000256" key="14">
    <source>
        <dbReference type="ARBA" id="ARBA00023004"/>
    </source>
</evidence>
<comment type="function">
    <text evidence="17">Member of the two-component regulatory system NreB/NreC involved in the control of dissimilatory nitrate/nitrite reduction in response to oxygen. NreB functions as a direct oxygen sensor histidine kinase which is autophosphorylated, in the absence of oxygen, probably at the conserved histidine residue, and transfers its phosphate group probably to a conserved aspartate residue of NreC. NreB/NreC activates the expression of the nitrate (narGHJI) and nitrite (nir) reductase operons, as well as the putative nitrate transporter gene narT.</text>
</comment>
<dbReference type="InterPro" id="IPR005467">
    <property type="entry name" value="His_kinase_dom"/>
</dbReference>
<organism evidence="22 23">
    <name type="scientific">Chitinophaga caseinilytica</name>
    <dbReference type="NCBI Taxonomy" id="2267521"/>
    <lineage>
        <taxon>Bacteria</taxon>
        <taxon>Pseudomonadati</taxon>
        <taxon>Bacteroidota</taxon>
        <taxon>Chitinophagia</taxon>
        <taxon>Chitinophagales</taxon>
        <taxon>Chitinophagaceae</taxon>
        <taxon>Chitinophaga</taxon>
    </lineage>
</organism>
<dbReference type="InterPro" id="IPR036890">
    <property type="entry name" value="HATPase_C_sf"/>
</dbReference>
<feature type="domain" description="Histidine kinase" evidence="21">
    <location>
        <begin position="76"/>
        <end position="268"/>
    </location>
</feature>
<evidence type="ECO:0000256" key="16">
    <source>
        <dbReference type="ARBA" id="ARBA00023014"/>
    </source>
</evidence>
<evidence type="ECO:0000313" key="22">
    <source>
        <dbReference type="EMBL" id="WZN47943.1"/>
    </source>
</evidence>
<dbReference type="CDD" id="cd16917">
    <property type="entry name" value="HATPase_UhpB-NarQ-NarX-like"/>
    <property type="match status" value="1"/>
</dbReference>
<keyword evidence="10" id="KW-0479">Metal-binding</keyword>
<keyword evidence="8" id="KW-0597">Phosphoprotein</keyword>
<keyword evidence="16" id="KW-0411">Iron-sulfur</keyword>
<keyword evidence="19" id="KW-1133">Transmembrane helix</keyword>
<dbReference type="EMBL" id="CP150096">
    <property type="protein sequence ID" value="WZN47943.1"/>
    <property type="molecule type" value="Genomic_DNA"/>
</dbReference>
<evidence type="ECO:0000256" key="1">
    <source>
        <dbReference type="ARBA" id="ARBA00000085"/>
    </source>
</evidence>
<dbReference type="Gene3D" id="3.30.565.10">
    <property type="entry name" value="Histidine kinase-like ATPase, C-terminal domain"/>
    <property type="match status" value="1"/>
</dbReference>
<evidence type="ECO:0000256" key="18">
    <source>
        <dbReference type="ARBA" id="ARBA00030800"/>
    </source>
</evidence>
<dbReference type="InterPro" id="IPR011712">
    <property type="entry name" value="Sig_transdc_His_kin_sub3_dim/P"/>
</dbReference>
<feature type="chain" id="PRO_5045663997" description="Oxygen sensor histidine kinase NreB" evidence="20">
    <location>
        <begin position="26"/>
        <end position="268"/>
    </location>
</feature>
<keyword evidence="11" id="KW-0547">Nucleotide-binding</keyword>
<dbReference type="PANTHER" id="PTHR24421">
    <property type="entry name" value="NITRATE/NITRITE SENSOR PROTEIN NARX-RELATED"/>
    <property type="match status" value="1"/>
</dbReference>
<keyword evidence="13 22" id="KW-0067">ATP-binding</keyword>
<evidence type="ECO:0000256" key="9">
    <source>
        <dbReference type="ARBA" id="ARBA00022679"/>
    </source>
</evidence>
<name>A0ABZ2Z8N8_9BACT</name>
<protein>
    <recommendedName>
        <fullName evidence="5">Oxygen sensor histidine kinase NreB</fullName>
        <ecNumber evidence="4">2.7.13.3</ecNumber>
    </recommendedName>
    <alternativeName>
        <fullName evidence="18">Nitrogen regulation protein B</fullName>
    </alternativeName>
</protein>
<feature type="transmembrane region" description="Helical" evidence="19">
    <location>
        <begin position="35"/>
        <end position="55"/>
    </location>
</feature>
<dbReference type="SUPFAM" id="SSF55874">
    <property type="entry name" value="ATPase domain of HSP90 chaperone/DNA topoisomerase II/histidine kinase"/>
    <property type="match status" value="1"/>
</dbReference>
<feature type="signal peptide" evidence="20">
    <location>
        <begin position="1"/>
        <end position="25"/>
    </location>
</feature>
<comment type="cofactor">
    <cofactor evidence="2">
        <name>[4Fe-4S] cluster</name>
        <dbReference type="ChEBI" id="CHEBI:49883"/>
    </cofactor>
</comment>
<evidence type="ECO:0000256" key="4">
    <source>
        <dbReference type="ARBA" id="ARBA00012438"/>
    </source>
</evidence>
<evidence type="ECO:0000256" key="19">
    <source>
        <dbReference type="SAM" id="Phobius"/>
    </source>
</evidence>
<evidence type="ECO:0000256" key="2">
    <source>
        <dbReference type="ARBA" id="ARBA00001966"/>
    </source>
</evidence>
<dbReference type="PANTHER" id="PTHR24421:SF10">
    <property type="entry name" value="NITRATE_NITRITE SENSOR PROTEIN NARQ"/>
    <property type="match status" value="1"/>
</dbReference>
<dbReference type="Pfam" id="PF07730">
    <property type="entry name" value="HisKA_3"/>
    <property type="match status" value="1"/>
</dbReference>
<dbReference type="PRINTS" id="PR00344">
    <property type="entry name" value="BCTRLSENSOR"/>
</dbReference>
<dbReference type="RefSeq" id="WP_341842550.1">
    <property type="nucleotide sequence ID" value="NZ_CP149792.1"/>
</dbReference>
<sequence>MRTPHHIRLLPATVPAILLQLPAHAHQPAPVAAALPGGWFYAALALALAAVVYAIHRLRVNHILATEKVRSRIARDLHDDMGSTLTSINIMSAMAQKSAGRGELEKTRDFLAKIGDSTTRMMESMDDIVWSINPHNDSTPRVIARMREFTTGVLEARGIGFSFHIDEKIYNRKLRLENRHDFFMIYKESITNIAKYAQCTFADVRIQLRKGQLVLRVQDNGVGFDVKEAGDGDGLMNMQRRAYRMNGQFSIQSQMGKGTVVTLMFPTT</sequence>
<keyword evidence="12" id="KW-0418">Kinase</keyword>
<dbReference type="GO" id="GO:0005524">
    <property type="term" value="F:ATP binding"/>
    <property type="evidence" value="ECO:0007669"/>
    <property type="project" value="UniProtKB-KW"/>
</dbReference>
<keyword evidence="23" id="KW-1185">Reference proteome</keyword>
<evidence type="ECO:0000259" key="21">
    <source>
        <dbReference type="PROSITE" id="PS50109"/>
    </source>
</evidence>
<evidence type="ECO:0000256" key="10">
    <source>
        <dbReference type="ARBA" id="ARBA00022723"/>
    </source>
</evidence>
<dbReference type="Gene3D" id="1.20.5.1930">
    <property type="match status" value="1"/>
</dbReference>
<evidence type="ECO:0000256" key="8">
    <source>
        <dbReference type="ARBA" id="ARBA00022553"/>
    </source>
</evidence>
<keyword evidence="6" id="KW-0004">4Fe-4S</keyword>
<evidence type="ECO:0000313" key="23">
    <source>
        <dbReference type="Proteomes" id="UP001449657"/>
    </source>
</evidence>
<evidence type="ECO:0000256" key="15">
    <source>
        <dbReference type="ARBA" id="ARBA00023012"/>
    </source>
</evidence>
<evidence type="ECO:0000256" key="11">
    <source>
        <dbReference type="ARBA" id="ARBA00022741"/>
    </source>
</evidence>
<evidence type="ECO:0000256" key="5">
    <source>
        <dbReference type="ARBA" id="ARBA00017322"/>
    </source>
</evidence>
<dbReference type="InterPro" id="IPR003594">
    <property type="entry name" value="HATPase_dom"/>
</dbReference>
<evidence type="ECO:0000256" key="3">
    <source>
        <dbReference type="ARBA" id="ARBA00004496"/>
    </source>
</evidence>
<dbReference type="PROSITE" id="PS50109">
    <property type="entry name" value="HIS_KIN"/>
    <property type="match status" value="1"/>
</dbReference>
<dbReference type="Proteomes" id="UP001449657">
    <property type="component" value="Chromosome"/>
</dbReference>
<evidence type="ECO:0000256" key="7">
    <source>
        <dbReference type="ARBA" id="ARBA00022490"/>
    </source>
</evidence>
<dbReference type="InterPro" id="IPR004358">
    <property type="entry name" value="Sig_transdc_His_kin-like_C"/>
</dbReference>
<evidence type="ECO:0000256" key="17">
    <source>
        <dbReference type="ARBA" id="ARBA00024827"/>
    </source>
</evidence>
<keyword evidence="14" id="KW-0408">Iron</keyword>
<keyword evidence="19" id="KW-0812">Transmembrane</keyword>
<accession>A0ABZ2Z8N8</accession>
<keyword evidence="15" id="KW-0902">Two-component regulatory system</keyword>
<dbReference type="InterPro" id="IPR050482">
    <property type="entry name" value="Sensor_HK_TwoCompSys"/>
</dbReference>
<dbReference type="Pfam" id="PF02518">
    <property type="entry name" value="HATPase_c"/>
    <property type="match status" value="1"/>
</dbReference>
<keyword evidence="9" id="KW-0808">Transferase</keyword>
<reference evidence="22 23" key="1">
    <citation type="submission" date="2024-03" db="EMBL/GenBank/DDBJ databases">
        <title>Chitinophaga caseinilytica sp. nov., a casein hydrolysing bacterium isolated from forest soil.</title>
        <authorList>
            <person name="Lee D.S."/>
            <person name="Han D.M."/>
            <person name="Baek J.H."/>
            <person name="Choi D.G."/>
            <person name="Jeon J.H."/>
            <person name="Jeon C.O."/>
        </authorList>
    </citation>
    <scope>NUCLEOTIDE SEQUENCE [LARGE SCALE GENOMIC DNA]</scope>
    <source>
        <strain evidence="22 23">KACC 19118</strain>
    </source>
</reference>
<comment type="subcellular location">
    <subcellularLocation>
        <location evidence="3">Cytoplasm</location>
    </subcellularLocation>
</comment>
<evidence type="ECO:0000256" key="13">
    <source>
        <dbReference type="ARBA" id="ARBA00022840"/>
    </source>
</evidence>
<keyword evidence="7" id="KW-0963">Cytoplasm</keyword>
<proteinExistence type="predicted"/>
<dbReference type="EC" id="2.7.13.3" evidence="4"/>
<gene>
    <name evidence="22" type="ORF">WJU22_07105</name>
</gene>
<evidence type="ECO:0000256" key="20">
    <source>
        <dbReference type="SAM" id="SignalP"/>
    </source>
</evidence>
<evidence type="ECO:0000256" key="12">
    <source>
        <dbReference type="ARBA" id="ARBA00022777"/>
    </source>
</evidence>